<dbReference type="NCBIfam" id="TIGR00225">
    <property type="entry name" value="prc"/>
    <property type="match status" value="1"/>
</dbReference>
<evidence type="ECO:0000259" key="8">
    <source>
        <dbReference type="PROSITE" id="PS50106"/>
    </source>
</evidence>
<dbReference type="GO" id="GO:0007165">
    <property type="term" value="P:signal transduction"/>
    <property type="evidence" value="ECO:0007669"/>
    <property type="project" value="TreeGrafter"/>
</dbReference>
<evidence type="ECO:0000256" key="2">
    <source>
        <dbReference type="ARBA" id="ARBA00022670"/>
    </source>
</evidence>
<dbReference type="AlphaFoldDB" id="A0A173U6K6"/>
<evidence type="ECO:0000256" key="1">
    <source>
        <dbReference type="ARBA" id="ARBA00009179"/>
    </source>
</evidence>
<dbReference type="InterPro" id="IPR005151">
    <property type="entry name" value="Tail-specific_protease"/>
</dbReference>
<proteinExistence type="inferred from homology"/>
<feature type="transmembrane region" description="Helical" evidence="7">
    <location>
        <begin position="39"/>
        <end position="61"/>
    </location>
</feature>
<evidence type="ECO:0000256" key="6">
    <source>
        <dbReference type="SAM" id="MobiDB-lite"/>
    </source>
</evidence>
<dbReference type="GO" id="GO:0006508">
    <property type="term" value="P:proteolysis"/>
    <property type="evidence" value="ECO:0007669"/>
    <property type="project" value="UniProtKB-KW"/>
</dbReference>
<gene>
    <name evidence="9" type="primary">ctpB</name>
    <name evidence="9" type="ORF">ERS852448_01858</name>
</gene>
<sequence>MNQDEQEIQVSTAEQSSEYEAVPTGQDGKRKKQKKKKSGFGKGFAVGAVTMAVVCGVMFWATSGLGLLSAGSSGDLLNRDTEQKIESLASYIQSNYYEDVDTETLEEGLYAGLFDNLDVYSQYYTAEEAKELFDTSVSGTYCGIGASLQQDDDSKAVTILHVYDGSPAQESGLQEGDVIISADSYEAASMDLTEFVNHIRGEEGSQVHLVIARSGEAENLEFDITRKNLVLPTVSSQMLENHTGYIQVTEFTEHTAEQFEEALDSLQGDGMTALIVDLRSNPGGMLTSVCDMLDDILPKGLLVYTEDRSGKRVDYTSTDEKTLDLPLAVLVNGYSASASEIFAGAIQDRKAGTIIGTTTYGKGVVQSILTLKDGSAFKITTNRYFTPSGTCIQGIGITPDEELEYEFTGPEGAGYSVEYDNQIQKALEVLQQ</sequence>
<accession>A0A173U6K6</accession>
<dbReference type="InterPro" id="IPR036034">
    <property type="entry name" value="PDZ_sf"/>
</dbReference>
<comment type="similarity">
    <text evidence="1 5">Belongs to the peptidase S41A family.</text>
</comment>
<keyword evidence="2 5" id="KW-0645">Protease</keyword>
<dbReference type="EMBL" id="CYYA01000012">
    <property type="protein sequence ID" value="CUN09976.1"/>
    <property type="molecule type" value="Genomic_DNA"/>
</dbReference>
<dbReference type="CDD" id="cd07560">
    <property type="entry name" value="Peptidase_S41_CPP"/>
    <property type="match status" value="1"/>
</dbReference>
<dbReference type="InterPro" id="IPR041489">
    <property type="entry name" value="PDZ_6"/>
</dbReference>
<dbReference type="GO" id="GO:0004252">
    <property type="term" value="F:serine-type endopeptidase activity"/>
    <property type="evidence" value="ECO:0007669"/>
    <property type="project" value="UniProtKB-EC"/>
</dbReference>
<organism evidence="9 10">
    <name type="scientific">Eubacterium ramulus</name>
    <dbReference type="NCBI Taxonomy" id="39490"/>
    <lineage>
        <taxon>Bacteria</taxon>
        <taxon>Bacillati</taxon>
        <taxon>Bacillota</taxon>
        <taxon>Clostridia</taxon>
        <taxon>Eubacteriales</taxon>
        <taxon>Eubacteriaceae</taxon>
        <taxon>Eubacterium</taxon>
    </lineage>
</organism>
<dbReference type="Gene3D" id="3.90.226.10">
    <property type="entry name" value="2-enoyl-CoA Hydratase, Chain A, domain 1"/>
    <property type="match status" value="1"/>
</dbReference>
<evidence type="ECO:0000256" key="3">
    <source>
        <dbReference type="ARBA" id="ARBA00022801"/>
    </source>
</evidence>
<dbReference type="RefSeq" id="WP_022035776.1">
    <property type="nucleotide sequence ID" value="NZ_CP173382.1"/>
</dbReference>
<dbReference type="InterPro" id="IPR004447">
    <property type="entry name" value="Peptidase_S41A"/>
</dbReference>
<dbReference type="STRING" id="39490.ERS852448_01858"/>
<dbReference type="OrthoDB" id="9812068at2"/>
<evidence type="ECO:0000313" key="10">
    <source>
        <dbReference type="Proteomes" id="UP000095492"/>
    </source>
</evidence>
<evidence type="ECO:0000256" key="7">
    <source>
        <dbReference type="SAM" id="Phobius"/>
    </source>
</evidence>
<keyword evidence="7" id="KW-0812">Transmembrane</keyword>
<dbReference type="Pfam" id="PF03572">
    <property type="entry name" value="Peptidase_S41"/>
    <property type="match status" value="1"/>
</dbReference>
<dbReference type="Proteomes" id="UP000095492">
    <property type="component" value="Unassembled WGS sequence"/>
</dbReference>
<dbReference type="PANTHER" id="PTHR32060">
    <property type="entry name" value="TAIL-SPECIFIC PROTEASE"/>
    <property type="match status" value="1"/>
</dbReference>
<feature type="domain" description="PDZ" evidence="8">
    <location>
        <begin position="138"/>
        <end position="200"/>
    </location>
</feature>
<dbReference type="GeneID" id="97389846"/>
<dbReference type="InterPro" id="IPR029045">
    <property type="entry name" value="ClpP/crotonase-like_dom_sf"/>
</dbReference>
<evidence type="ECO:0000256" key="5">
    <source>
        <dbReference type="RuleBase" id="RU004404"/>
    </source>
</evidence>
<dbReference type="CDD" id="cd06782">
    <property type="entry name" value="cpPDZ_CPP-like"/>
    <property type="match status" value="1"/>
</dbReference>
<evidence type="ECO:0000313" key="9">
    <source>
        <dbReference type="EMBL" id="CUN09976.1"/>
    </source>
</evidence>
<name>A0A173U6K6_EUBRA</name>
<keyword evidence="7" id="KW-1133">Transmembrane helix</keyword>
<dbReference type="Gene3D" id="2.30.42.10">
    <property type="match status" value="1"/>
</dbReference>
<dbReference type="PANTHER" id="PTHR32060:SF30">
    <property type="entry name" value="CARBOXY-TERMINAL PROCESSING PROTEASE CTPA"/>
    <property type="match status" value="1"/>
</dbReference>
<dbReference type="InterPro" id="IPR001478">
    <property type="entry name" value="PDZ"/>
</dbReference>
<dbReference type="Pfam" id="PF17820">
    <property type="entry name" value="PDZ_6"/>
    <property type="match status" value="1"/>
</dbReference>
<dbReference type="SMART" id="SM00228">
    <property type="entry name" value="PDZ"/>
    <property type="match status" value="1"/>
</dbReference>
<feature type="region of interest" description="Disordered" evidence="6">
    <location>
        <begin position="1"/>
        <end position="34"/>
    </location>
</feature>
<dbReference type="PROSITE" id="PS50106">
    <property type="entry name" value="PDZ"/>
    <property type="match status" value="1"/>
</dbReference>
<dbReference type="SUPFAM" id="SSF50156">
    <property type="entry name" value="PDZ domain-like"/>
    <property type="match status" value="1"/>
</dbReference>
<protein>
    <submittedName>
        <fullName evidence="9">Carboxy-terminal processing protease CtpB</fullName>
        <ecNumber evidence="9">3.4.21.102</ecNumber>
    </submittedName>
</protein>
<dbReference type="SUPFAM" id="SSF52096">
    <property type="entry name" value="ClpP/crotonase"/>
    <property type="match status" value="1"/>
</dbReference>
<dbReference type="GO" id="GO:0030288">
    <property type="term" value="C:outer membrane-bounded periplasmic space"/>
    <property type="evidence" value="ECO:0007669"/>
    <property type="project" value="TreeGrafter"/>
</dbReference>
<dbReference type="EC" id="3.4.21.102" evidence="9"/>
<feature type="compositionally biased region" description="Polar residues" evidence="6">
    <location>
        <begin position="8"/>
        <end position="18"/>
    </location>
</feature>
<keyword evidence="3 5" id="KW-0378">Hydrolase</keyword>
<keyword evidence="7" id="KW-0472">Membrane</keyword>
<reference evidence="9 10" key="1">
    <citation type="submission" date="2015-09" db="EMBL/GenBank/DDBJ databases">
        <authorList>
            <consortium name="Pathogen Informatics"/>
        </authorList>
    </citation>
    <scope>NUCLEOTIDE SEQUENCE [LARGE SCALE GENOMIC DNA]</scope>
    <source>
        <strain evidence="9 10">2789STDY5608891</strain>
    </source>
</reference>
<evidence type="ECO:0000256" key="4">
    <source>
        <dbReference type="ARBA" id="ARBA00022825"/>
    </source>
</evidence>
<keyword evidence="4 5" id="KW-0720">Serine protease</keyword>
<dbReference type="SMART" id="SM00245">
    <property type="entry name" value="TSPc"/>
    <property type="match status" value="1"/>
</dbReference>